<accession>A0A1Q9CZI5</accession>
<keyword evidence="5" id="KW-1185">Reference proteome</keyword>
<reference evidence="4 5" key="1">
    <citation type="submission" date="2016-02" db="EMBL/GenBank/DDBJ databases">
        <title>Genome analysis of coral dinoflagellate symbionts highlights evolutionary adaptations to a symbiotic lifestyle.</title>
        <authorList>
            <person name="Aranda M."/>
            <person name="Li Y."/>
            <person name="Liew Y.J."/>
            <person name="Baumgarten S."/>
            <person name="Simakov O."/>
            <person name="Wilson M."/>
            <person name="Piel J."/>
            <person name="Ashoor H."/>
            <person name="Bougouffa S."/>
            <person name="Bajic V.B."/>
            <person name="Ryu T."/>
            <person name="Ravasi T."/>
            <person name="Bayer T."/>
            <person name="Micklem G."/>
            <person name="Kim H."/>
            <person name="Bhak J."/>
            <person name="Lajeunesse T.C."/>
            <person name="Voolstra C.R."/>
        </authorList>
    </citation>
    <scope>NUCLEOTIDE SEQUENCE [LARGE SCALE GENOMIC DNA]</scope>
    <source>
        <strain evidence="4 5">CCMP2467</strain>
    </source>
</reference>
<dbReference type="Gene3D" id="1.25.40.10">
    <property type="entry name" value="Tetratricopeptide repeat domain"/>
    <property type="match status" value="2"/>
</dbReference>
<sequence length="260" mass="27819">MLKRSPAAAFCRLVSVEFLSYLSAVEKHSEAMGLETSCLVQPGAPRHQIGGYTSTGCFVPGNSCMGPGSACMNRQDARNVKNGEAKGARGNHGPLLESLTLRPLPTGPGPFCGPDRGVTLEAKYASSEEACKAAKKFAVSGDAQQALVAYSNALELDENNPCVCDDFGQFLLAHGQLAGAEYLFTRAVSLDPQNAQYCYRKGVVLQQQRQLKQAIEAFTAALALKPQFLGALFNLGVVHRELGQVSVAAEQFHRNLARLS</sequence>
<evidence type="ECO:0000313" key="5">
    <source>
        <dbReference type="Proteomes" id="UP000186817"/>
    </source>
</evidence>
<gene>
    <name evidence="4" type="primary">ogt-1</name>
    <name evidence="4" type="ORF">AK812_SmicGene30351</name>
</gene>
<evidence type="ECO:0000256" key="2">
    <source>
        <dbReference type="ARBA" id="ARBA00022803"/>
    </source>
</evidence>
<keyword evidence="4" id="KW-0328">Glycosyltransferase</keyword>
<dbReference type="OrthoDB" id="432033at2759"/>
<feature type="repeat" description="TPR" evidence="3">
    <location>
        <begin position="195"/>
        <end position="228"/>
    </location>
</feature>
<dbReference type="InterPro" id="IPR011990">
    <property type="entry name" value="TPR-like_helical_dom_sf"/>
</dbReference>
<dbReference type="Pfam" id="PF00515">
    <property type="entry name" value="TPR_1"/>
    <property type="match status" value="1"/>
</dbReference>
<dbReference type="Proteomes" id="UP000186817">
    <property type="component" value="Unassembled WGS sequence"/>
</dbReference>
<dbReference type="EMBL" id="LSRX01000819">
    <property type="protein sequence ID" value="OLP88337.1"/>
    <property type="molecule type" value="Genomic_DNA"/>
</dbReference>
<keyword evidence="4" id="KW-0808">Transferase</keyword>
<evidence type="ECO:0000256" key="3">
    <source>
        <dbReference type="PROSITE-ProRule" id="PRU00339"/>
    </source>
</evidence>
<dbReference type="SUPFAM" id="SSF48452">
    <property type="entry name" value="TPR-like"/>
    <property type="match status" value="1"/>
</dbReference>
<dbReference type="PANTHER" id="PTHR44858">
    <property type="entry name" value="TETRATRICOPEPTIDE REPEAT PROTEIN 6"/>
    <property type="match status" value="1"/>
</dbReference>
<evidence type="ECO:0000313" key="4">
    <source>
        <dbReference type="EMBL" id="OLP88337.1"/>
    </source>
</evidence>
<dbReference type="InterPro" id="IPR050498">
    <property type="entry name" value="Ycf3"/>
</dbReference>
<dbReference type="PROSITE" id="PS50005">
    <property type="entry name" value="TPR"/>
    <property type="match status" value="1"/>
</dbReference>
<dbReference type="PANTHER" id="PTHR44858:SF1">
    <property type="entry name" value="UDP-N-ACETYLGLUCOSAMINE--PEPTIDE N-ACETYLGLUCOSAMINYLTRANSFERASE SPINDLY-RELATED"/>
    <property type="match status" value="1"/>
</dbReference>
<dbReference type="GO" id="GO:0016757">
    <property type="term" value="F:glycosyltransferase activity"/>
    <property type="evidence" value="ECO:0007669"/>
    <property type="project" value="UniProtKB-KW"/>
</dbReference>
<protein>
    <submittedName>
        <fullName evidence="4">UDP-N-acetylglucosamine--peptide N-acetylglucosaminyltransferase</fullName>
    </submittedName>
</protein>
<evidence type="ECO:0000256" key="1">
    <source>
        <dbReference type="ARBA" id="ARBA00022737"/>
    </source>
</evidence>
<comment type="caution">
    <text evidence="4">The sequence shown here is derived from an EMBL/GenBank/DDBJ whole genome shotgun (WGS) entry which is preliminary data.</text>
</comment>
<dbReference type="AlphaFoldDB" id="A0A1Q9CZI5"/>
<dbReference type="InterPro" id="IPR019734">
    <property type="entry name" value="TPR_rpt"/>
</dbReference>
<organism evidence="4 5">
    <name type="scientific">Symbiodinium microadriaticum</name>
    <name type="common">Dinoflagellate</name>
    <name type="synonym">Zooxanthella microadriatica</name>
    <dbReference type="NCBI Taxonomy" id="2951"/>
    <lineage>
        <taxon>Eukaryota</taxon>
        <taxon>Sar</taxon>
        <taxon>Alveolata</taxon>
        <taxon>Dinophyceae</taxon>
        <taxon>Suessiales</taxon>
        <taxon>Symbiodiniaceae</taxon>
        <taxon>Symbiodinium</taxon>
    </lineage>
</organism>
<proteinExistence type="predicted"/>
<dbReference type="SMART" id="SM00028">
    <property type="entry name" value="TPR"/>
    <property type="match status" value="3"/>
</dbReference>
<name>A0A1Q9CZI5_SYMMI</name>
<keyword evidence="1" id="KW-0677">Repeat</keyword>
<keyword evidence="2 3" id="KW-0802">TPR repeat</keyword>